<name>A0A653CKZ2_CALMS</name>
<dbReference type="PANTHER" id="PTHR11469">
    <property type="entry name" value="GLUCOSE-6-PHOSPHATE ISOMERASE"/>
    <property type="match status" value="1"/>
</dbReference>
<keyword evidence="1" id="KW-0312">Gluconeogenesis</keyword>
<sequence>MTIICLTFASEGEFEIAGSLINLRNSYCVLANSINLKMATTKCPATGMRCRKRNQAGLNTFGSPGDTDMSPKEFLTCLPSWKALQDYYNNCGKDLVIKKLLSEDQGRFENFSLKLPTPQDGDILIDYSKNRVDKQTMQLLFNLAKECQVEQMRNAMFSGQKINFTEDSTT</sequence>
<evidence type="ECO:0000256" key="1">
    <source>
        <dbReference type="ARBA" id="ARBA00022432"/>
    </source>
</evidence>
<dbReference type="GO" id="GO:0006096">
    <property type="term" value="P:glycolytic process"/>
    <property type="evidence" value="ECO:0007669"/>
    <property type="project" value="UniProtKB-KW"/>
</dbReference>
<evidence type="ECO:0000313" key="4">
    <source>
        <dbReference type="EMBL" id="VEN48577.1"/>
    </source>
</evidence>
<dbReference type="GO" id="GO:0051156">
    <property type="term" value="P:glucose 6-phosphate metabolic process"/>
    <property type="evidence" value="ECO:0007669"/>
    <property type="project" value="TreeGrafter"/>
</dbReference>
<dbReference type="OrthoDB" id="5831190at2759"/>
<dbReference type="SUPFAM" id="SSF53697">
    <property type="entry name" value="SIS domain"/>
    <property type="match status" value="1"/>
</dbReference>
<reference evidence="4 5" key="1">
    <citation type="submission" date="2019-01" db="EMBL/GenBank/DDBJ databases">
        <authorList>
            <person name="Sayadi A."/>
        </authorList>
    </citation>
    <scope>NUCLEOTIDE SEQUENCE [LARGE SCALE GENOMIC DNA]</scope>
</reference>
<dbReference type="Pfam" id="PF00342">
    <property type="entry name" value="PGI"/>
    <property type="match status" value="1"/>
</dbReference>
<protein>
    <submittedName>
        <fullName evidence="4">Uncharacterized protein</fullName>
    </submittedName>
</protein>
<dbReference type="PROSITE" id="PS51463">
    <property type="entry name" value="P_GLUCOSE_ISOMERASE_3"/>
    <property type="match status" value="1"/>
</dbReference>
<dbReference type="GO" id="GO:0097367">
    <property type="term" value="F:carbohydrate derivative binding"/>
    <property type="evidence" value="ECO:0007669"/>
    <property type="project" value="InterPro"/>
</dbReference>
<dbReference type="GO" id="GO:0048029">
    <property type="term" value="F:monosaccharide binding"/>
    <property type="evidence" value="ECO:0007669"/>
    <property type="project" value="TreeGrafter"/>
</dbReference>
<evidence type="ECO:0000256" key="3">
    <source>
        <dbReference type="ARBA" id="ARBA00023235"/>
    </source>
</evidence>
<keyword evidence="5" id="KW-1185">Reference proteome</keyword>
<dbReference type="Gene3D" id="3.40.50.10490">
    <property type="entry name" value="Glucose-6-phosphate isomerase like protein, domain 1"/>
    <property type="match status" value="1"/>
</dbReference>
<keyword evidence="2" id="KW-0324">Glycolysis</keyword>
<gene>
    <name evidence="4" type="ORF">CALMAC_LOCUS9976</name>
</gene>
<dbReference type="EMBL" id="CAACVG010008114">
    <property type="protein sequence ID" value="VEN48577.1"/>
    <property type="molecule type" value="Genomic_DNA"/>
</dbReference>
<organism evidence="4 5">
    <name type="scientific">Callosobruchus maculatus</name>
    <name type="common">Southern cowpea weevil</name>
    <name type="synonym">Pulse bruchid</name>
    <dbReference type="NCBI Taxonomy" id="64391"/>
    <lineage>
        <taxon>Eukaryota</taxon>
        <taxon>Metazoa</taxon>
        <taxon>Ecdysozoa</taxon>
        <taxon>Arthropoda</taxon>
        <taxon>Hexapoda</taxon>
        <taxon>Insecta</taxon>
        <taxon>Pterygota</taxon>
        <taxon>Neoptera</taxon>
        <taxon>Endopterygota</taxon>
        <taxon>Coleoptera</taxon>
        <taxon>Polyphaga</taxon>
        <taxon>Cucujiformia</taxon>
        <taxon>Chrysomeloidea</taxon>
        <taxon>Chrysomelidae</taxon>
        <taxon>Bruchinae</taxon>
        <taxon>Bruchini</taxon>
        <taxon>Callosobruchus</taxon>
    </lineage>
</organism>
<evidence type="ECO:0000256" key="2">
    <source>
        <dbReference type="ARBA" id="ARBA00023152"/>
    </source>
</evidence>
<proteinExistence type="predicted"/>
<dbReference type="PANTHER" id="PTHR11469:SF1">
    <property type="entry name" value="GLUCOSE-6-PHOSPHATE ISOMERASE"/>
    <property type="match status" value="1"/>
</dbReference>
<evidence type="ECO:0000313" key="5">
    <source>
        <dbReference type="Proteomes" id="UP000410492"/>
    </source>
</evidence>
<dbReference type="AlphaFoldDB" id="A0A653CKZ2"/>
<accession>A0A653CKZ2</accession>
<dbReference type="GO" id="GO:0006094">
    <property type="term" value="P:gluconeogenesis"/>
    <property type="evidence" value="ECO:0007669"/>
    <property type="project" value="UniProtKB-KW"/>
</dbReference>
<dbReference type="GO" id="GO:0004347">
    <property type="term" value="F:glucose-6-phosphate isomerase activity"/>
    <property type="evidence" value="ECO:0007669"/>
    <property type="project" value="InterPro"/>
</dbReference>
<dbReference type="GO" id="GO:0005829">
    <property type="term" value="C:cytosol"/>
    <property type="evidence" value="ECO:0007669"/>
    <property type="project" value="TreeGrafter"/>
</dbReference>
<dbReference type="InterPro" id="IPR001672">
    <property type="entry name" value="G6P_Isomerase"/>
</dbReference>
<keyword evidence="3" id="KW-0413">Isomerase</keyword>
<dbReference type="Proteomes" id="UP000410492">
    <property type="component" value="Unassembled WGS sequence"/>
</dbReference>
<dbReference type="InterPro" id="IPR046348">
    <property type="entry name" value="SIS_dom_sf"/>
</dbReference>